<reference evidence="2" key="1">
    <citation type="submission" date="2017-05" db="UniProtKB">
        <authorList>
            <consortium name="EnsemblMetazoa"/>
        </authorList>
    </citation>
    <scope>IDENTIFICATION</scope>
</reference>
<sequence length="132" mass="14547">MNGEIIPSSYMIYRCDRATRGGGVLLAVHHSVPSSPLASPPALEILCVKVLAVVFCLVYIPPNASCEYISKLLSFIGELLSSYRYVVILGDFNAPDICWDTQGAQSQSSRLICEFVFRNNLCQFVDFPTHVA</sequence>
<protein>
    <recommendedName>
        <fullName evidence="1">Endonuclease/exonuclease/phosphatase domain-containing protein</fullName>
    </recommendedName>
</protein>
<dbReference type="InParanoid" id="A0A1X7SKH1"/>
<dbReference type="GO" id="GO:0031012">
    <property type="term" value="C:extracellular matrix"/>
    <property type="evidence" value="ECO:0007669"/>
    <property type="project" value="TreeGrafter"/>
</dbReference>
<evidence type="ECO:0000259" key="1">
    <source>
        <dbReference type="Pfam" id="PF14529"/>
    </source>
</evidence>
<evidence type="ECO:0000313" key="2">
    <source>
        <dbReference type="EnsemblMetazoa" id="Aqu2.1.02630_001"/>
    </source>
</evidence>
<proteinExistence type="predicted"/>
<accession>A0A1X7SKH1</accession>
<feature type="domain" description="Endonuclease/exonuclease/phosphatase" evidence="1">
    <location>
        <begin position="54"/>
        <end position="123"/>
    </location>
</feature>
<dbReference type="Pfam" id="PF14529">
    <property type="entry name" value="Exo_endo_phos_2"/>
    <property type="match status" value="1"/>
</dbReference>
<dbReference type="eggNOG" id="ENOG502SDVX">
    <property type="taxonomic scope" value="Eukaryota"/>
</dbReference>
<dbReference type="AlphaFoldDB" id="A0A1X7SKH1"/>
<dbReference type="InterPro" id="IPR036691">
    <property type="entry name" value="Endo/exonu/phosph_ase_sf"/>
</dbReference>
<dbReference type="Gene3D" id="3.60.10.10">
    <property type="entry name" value="Endonuclease/exonuclease/phosphatase"/>
    <property type="match status" value="1"/>
</dbReference>
<dbReference type="PANTHER" id="PTHR33395:SF22">
    <property type="entry name" value="REVERSE TRANSCRIPTASE DOMAIN-CONTAINING PROTEIN"/>
    <property type="match status" value="1"/>
</dbReference>
<organism evidence="2">
    <name type="scientific">Amphimedon queenslandica</name>
    <name type="common">Sponge</name>
    <dbReference type="NCBI Taxonomy" id="400682"/>
    <lineage>
        <taxon>Eukaryota</taxon>
        <taxon>Metazoa</taxon>
        <taxon>Porifera</taxon>
        <taxon>Demospongiae</taxon>
        <taxon>Heteroscleromorpha</taxon>
        <taxon>Haplosclerida</taxon>
        <taxon>Niphatidae</taxon>
        <taxon>Amphimedon</taxon>
    </lineage>
</organism>
<dbReference type="SUPFAM" id="SSF56219">
    <property type="entry name" value="DNase I-like"/>
    <property type="match status" value="1"/>
</dbReference>
<dbReference type="InterPro" id="IPR005135">
    <property type="entry name" value="Endo/exonuclease/phosphatase"/>
</dbReference>
<dbReference type="EnsemblMetazoa" id="Aqu2.1.02630_001">
    <property type="protein sequence ID" value="Aqu2.1.02630_001"/>
    <property type="gene ID" value="Aqu2.1.02630"/>
</dbReference>
<name>A0A1X7SKH1_AMPQE</name>
<dbReference type="GO" id="GO:0003824">
    <property type="term" value="F:catalytic activity"/>
    <property type="evidence" value="ECO:0007669"/>
    <property type="project" value="InterPro"/>
</dbReference>
<dbReference type="PANTHER" id="PTHR33395">
    <property type="entry name" value="TRANSCRIPTASE, PUTATIVE-RELATED-RELATED"/>
    <property type="match status" value="1"/>
</dbReference>
<dbReference type="OrthoDB" id="419189at2759"/>